<dbReference type="InterPro" id="IPR015422">
    <property type="entry name" value="PyrdxlP-dep_Trfase_small"/>
</dbReference>
<evidence type="ECO:0000313" key="2">
    <source>
        <dbReference type="EMBL" id="GEL26601.1"/>
    </source>
</evidence>
<dbReference type="InterPro" id="IPR015421">
    <property type="entry name" value="PyrdxlP-dep_Trfase_major"/>
</dbReference>
<dbReference type="Proteomes" id="UP000321685">
    <property type="component" value="Unassembled WGS sequence"/>
</dbReference>
<dbReference type="PANTHER" id="PTHR43586:SF21">
    <property type="entry name" value="PYRIDOXAL PHOSPHATE (PLP)-DEPENDENT ASPARTATE AMINOTRANSFERASE SUPERFAMILY"/>
    <property type="match status" value="1"/>
</dbReference>
<dbReference type="InterPro" id="IPR015424">
    <property type="entry name" value="PyrdxlP-dep_Trfase"/>
</dbReference>
<dbReference type="PANTHER" id="PTHR43586">
    <property type="entry name" value="CYSTEINE DESULFURASE"/>
    <property type="match status" value="1"/>
</dbReference>
<proteinExistence type="predicted"/>
<dbReference type="Pfam" id="PF00266">
    <property type="entry name" value="Aminotran_5"/>
    <property type="match status" value="1"/>
</dbReference>
<sequence length="340" mass="34685">MRTAFGESFDVPDGYLNSASVGIPPVRVTEAVLESVRRWGSGRCSPPEFDAPVATARAAFAELVGVGADRVAIGTAVSQLLGPIAAAVPDGARVVVAEGEFTSVSFPFAVQAGRGVTVTEAPPARLVEAAAEADVVAVSVVQSADGRVADLDGLREVRETHGTLVVLDVTQAAGWLPLSLAWADVVAGGGYKWLLAPRGTAWMALRPEVEAVPHLAGWYASEDPWKGVYGLPPNLASDARAFDVSPAWTCQVGAAGTLPWLAGLDMAAVHSHCAGLADALRMAVGMAPTGSAIVSVGAPGAIDRLTTAGVAASARAGGARLAFGLYNTADDLDRAVDALV</sequence>
<comment type="caution">
    <text evidence="2">The sequence shown here is derived from an EMBL/GenBank/DDBJ whole genome shotgun (WGS) entry which is preliminary data.</text>
</comment>
<gene>
    <name evidence="2" type="ORF">PSU4_55550</name>
</gene>
<organism evidence="2 3">
    <name type="scientific">Pseudonocardia sulfidoxydans NBRC 16205</name>
    <dbReference type="NCBI Taxonomy" id="1223511"/>
    <lineage>
        <taxon>Bacteria</taxon>
        <taxon>Bacillati</taxon>
        <taxon>Actinomycetota</taxon>
        <taxon>Actinomycetes</taxon>
        <taxon>Pseudonocardiales</taxon>
        <taxon>Pseudonocardiaceae</taxon>
        <taxon>Pseudonocardia</taxon>
    </lineage>
</organism>
<dbReference type="RefSeq" id="WP_147114926.1">
    <property type="nucleotide sequence ID" value="NZ_BJVJ01000099.1"/>
</dbReference>
<dbReference type="AlphaFoldDB" id="A0A511DP62"/>
<dbReference type="EMBL" id="BJVJ01000099">
    <property type="protein sequence ID" value="GEL26601.1"/>
    <property type="molecule type" value="Genomic_DNA"/>
</dbReference>
<dbReference type="SUPFAM" id="SSF53383">
    <property type="entry name" value="PLP-dependent transferases"/>
    <property type="match status" value="1"/>
</dbReference>
<name>A0A511DP62_9PSEU</name>
<dbReference type="GO" id="GO:0008483">
    <property type="term" value="F:transaminase activity"/>
    <property type="evidence" value="ECO:0007669"/>
    <property type="project" value="UniProtKB-KW"/>
</dbReference>
<dbReference type="Gene3D" id="3.40.640.10">
    <property type="entry name" value="Type I PLP-dependent aspartate aminotransferase-like (Major domain)"/>
    <property type="match status" value="1"/>
</dbReference>
<reference evidence="2 3" key="1">
    <citation type="submission" date="2019-07" db="EMBL/GenBank/DDBJ databases">
        <title>Whole genome shotgun sequence of Pseudonocardia sulfidoxydans NBRC 16205.</title>
        <authorList>
            <person name="Hosoyama A."/>
            <person name="Uohara A."/>
            <person name="Ohji S."/>
            <person name="Ichikawa N."/>
        </authorList>
    </citation>
    <scope>NUCLEOTIDE SEQUENCE [LARGE SCALE GENOMIC DNA]</scope>
    <source>
        <strain evidence="2 3">NBRC 16205</strain>
    </source>
</reference>
<evidence type="ECO:0000259" key="1">
    <source>
        <dbReference type="Pfam" id="PF00266"/>
    </source>
</evidence>
<dbReference type="Gene3D" id="3.90.1150.10">
    <property type="entry name" value="Aspartate Aminotransferase, domain 1"/>
    <property type="match status" value="1"/>
</dbReference>
<evidence type="ECO:0000313" key="3">
    <source>
        <dbReference type="Proteomes" id="UP000321685"/>
    </source>
</evidence>
<keyword evidence="2" id="KW-0808">Transferase</keyword>
<keyword evidence="3" id="KW-1185">Reference proteome</keyword>
<feature type="domain" description="Aminotransferase class V" evidence="1">
    <location>
        <begin position="88"/>
        <end position="210"/>
    </location>
</feature>
<accession>A0A511DP62</accession>
<dbReference type="OrthoDB" id="250246at2"/>
<dbReference type="InterPro" id="IPR000192">
    <property type="entry name" value="Aminotrans_V_dom"/>
</dbReference>
<protein>
    <submittedName>
        <fullName evidence="2">Aminotransferase class V</fullName>
    </submittedName>
</protein>
<keyword evidence="2" id="KW-0032">Aminotransferase</keyword>